<evidence type="ECO:0000256" key="1">
    <source>
        <dbReference type="ARBA" id="ARBA00004651"/>
    </source>
</evidence>
<proteinExistence type="predicted"/>
<reference evidence="8" key="1">
    <citation type="submission" date="2018-06" db="EMBL/GenBank/DDBJ databases">
        <authorList>
            <person name="Zhirakovskaya E."/>
        </authorList>
    </citation>
    <scope>NUCLEOTIDE SEQUENCE</scope>
</reference>
<dbReference type="PANTHER" id="PTHR43744:SF12">
    <property type="entry name" value="ABC TRANSPORTER PERMEASE PROTEIN MG189-RELATED"/>
    <property type="match status" value="1"/>
</dbReference>
<feature type="transmembrane region" description="Helical" evidence="7">
    <location>
        <begin position="37"/>
        <end position="57"/>
    </location>
</feature>
<gene>
    <name evidence="8" type="ORF">MNBD_ALPHA12-1305</name>
</gene>
<keyword evidence="5 7" id="KW-1133">Transmembrane helix</keyword>
<protein>
    <submittedName>
        <fullName evidence="8">Uncharacterized protein</fullName>
    </submittedName>
</protein>
<keyword evidence="2" id="KW-0813">Transport</keyword>
<evidence type="ECO:0000256" key="2">
    <source>
        <dbReference type="ARBA" id="ARBA00022448"/>
    </source>
</evidence>
<dbReference type="SUPFAM" id="SSF161098">
    <property type="entry name" value="MetI-like"/>
    <property type="match status" value="1"/>
</dbReference>
<dbReference type="AlphaFoldDB" id="A0A3B0TYM7"/>
<dbReference type="PANTHER" id="PTHR43744">
    <property type="entry name" value="ABC TRANSPORTER PERMEASE PROTEIN MG189-RELATED-RELATED"/>
    <property type="match status" value="1"/>
</dbReference>
<evidence type="ECO:0000256" key="5">
    <source>
        <dbReference type="ARBA" id="ARBA00022989"/>
    </source>
</evidence>
<feature type="transmembrane region" description="Helical" evidence="7">
    <location>
        <begin position="7"/>
        <end position="31"/>
    </location>
</feature>
<name>A0A3B0TYM7_9ZZZZ</name>
<dbReference type="InterPro" id="IPR035906">
    <property type="entry name" value="MetI-like_sf"/>
</dbReference>
<dbReference type="EMBL" id="UOEO01000161">
    <property type="protein sequence ID" value="VAW21233.1"/>
    <property type="molecule type" value="Genomic_DNA"/>
</dbReference>
<accession>A0A3B0TYM7</accession>
<evidence type="ECO:0000256" key="6">
    <source>
        <dbReference type="ARBA" id="ARBA00023136"/>
    </source>
</evidence>
<keyword evidence="4 7" id="KW-0812">Transmembrane</keyword>
<keyword evidence="6 7" id="KW-0472">Membrane</keyword>
<keyword evidence="3" id="KW-1003">Cell membrane</keyword>
<organism evidence="8">
    <name type="scientific">hydrothermal vent metagenome</name>
    <dbReference type="NCBI Taxonomy" id="652676"/>
    <lineage>
        <taxon>unclassified sequences</taxon>
        <taxon>metagenomes</taxon>
        <taxon>ecological metagenomes</taxon>
    </lineage>
</organism>
<evidence type="ECO:0000256" key="4">
    <source>
        <dbReference type="ARBA" id="ARBA00022692"/>
    </source>
</evidence>
<comment type="subcellular location">
    <subcellularLocation>
        <location evidence="1">Cell membrane</location>
        <topology evidence="1">Multi-pass membrane protein</topology>
    </subcellularLocation>
</comment>
<evidence type="ECO:0000256" key="7">
    <source>
        <dbReference type="SAM" id="Phobius"/>
    </source>
</evidence>
<evidence type="ECO:0000313" key="8">
    <source>
        <dbReference type="EMBL" id="VAW21233.1"/>
    </source>
</evidence>
<sequence length="72" mass="7993">MASWNSFLWPLIITSDTSMMTLPLGLSFLQGRWSTDWNVLMAGTVIGTLPVLAVYVFTQKYIIKGLSHTGSK</sequence>
<dbReference type="Gene3D" id="1.10.3720.10">
    <property type="entry name" value="MetI-like"/>
    <property type="match status" value="1"/>
</dbReference>
<evidence type="ECO:0000256" key="3">
    <source>
        <dbReference type="ARBA" id="ARBA00022475"/>
    </source>
</evidence>
<dbReference type="GO" id="GO:0005886">
    <property type="term" value="C:plasma membrane"/>
    <property type="evidence" value="ECO:0007669"/>
    <property type="project" value="UniProtKB-SubCell"/>
</dbReference>